<accession>A0AAU9JH08</accession>
<name>A0AAU9JH08_9CILI</name>
<proteinExistence type="predicted"/>
<protein>
    <submittedName>
        <fullName evidence="1">Uncharacterized protein</fullName>
    </submittedName>
</protein>
<dbReference type="AlphaFoldDB" id="A0AAU9JH08"/>
<evidence type="ECO:0000313" key="1">
    <source>
        <dbReference type="EMBL" id="CAG9323385.1"/>
    </source>
</evidence>
<sequence length="105" mass="11962">MLFTFSCSTPIPVSHTASFSLDSAQNVQHTSINPFNVNLRELLRRFRRIWLNLRGSVNAKSGSSGSILVITERPFFSAWIFISWIVLEITSLSRNLDFWTVKTPS</sequence>
<comment type="caution">
    <text evidence="1">The sequence shown here is derived from an EMBL/GenBank/DDBJ whole genome shotgun (WGS) entry which is preliminary data.</text>
</comment>
<evidence type="ECO:0000313" key="2">
    <source>
        <dbReference type="Proteomes" id="UP001162131"/>
    </source>
</evidence>
<dbReference type="EMBL" id="CAJZBQ010000034">
    <property type="protein sequence ID" value="CAG9323385.1"/>
    <property type="molecule type" value="Genomic_DNA"/>
</dbReference>
<keyword evidence="2" id="KW-1185">Reference proteome</keyword>
<gene>
    <name evidence="1" type="ORF">BSTOLATCC_MIC34035</name>
</gene>
<dbReference type="Proteomes" id="UP001162131">
    <property type="component" value="Unassembled WGS sequence"/>
</dbReference>
<reference evidence="1" key="1">
    <citation type="submission" date="2021-09" db="EMBL/GenBank/DDBJ databases">
        <authorList>
            <consortium name="AG Swart"/>
            <person name="Singh M."/>
            <person name="Singh A."/>
            <person name="Seah K."/>
            <person name="Emmerich C."/>
        </authorList>
    </citation>
    <scope>NUCLEOTIDE SEQUENCE</scope>
    <source>
        <strain evidence="1">ATCC30299</strain>
    </source>
</reference>
<organism evidence="1 2">
    <name type="scientific">Blepharisma stoltei</name>
    <dbReference type="NCBI Taxonomy" id="1481888"/>
    <lineage>
        <taxon>Eukaryota</taxon>
        <taxon>Sar</taxon>
        <taxon>Alveolata</taxon>
        <taxon>Ciliophora</taxon>
        <taxon>Postciliodesmatophora</taxon>
        <taxon>Heterotrichea</taxon>
        <taxon>Heterotrichida</taxon>
        <taxon>Blepharismidae</taxon>
        <taxon>Blepharisma</taxon>
    </lineage>
</organism>